<dbReference type="EMBL" id="AECS01000034">
    <property type="protein sequence ID" value="EFQ04364.1"/>
    <property type="molecule type" value="Genomic_DNA"/>
</dbReference>
<gene>
    <name evidence="1" type="ORF">HMPREF9429_00781</name>
</gene>
<dbReference type="HOGENOM" id="CLU_194511_0_0_9"/>
<sequence>MYHTVSQQIHVWTRGRAKKEVNEILDDMVYLLTKYSLPLTGYTQIGTAVIAQYMAYQELYADNNSAYHGVLTVEWVLQQNMN</sequence>
<name>E2ZBF4_9FIRM</name>
<dbReference type="Gene3D" id="3.30.2000.30">
    <property type="match status" value="1"/>
</dbReference>
<organism evidence="1 2">
    <name type="scientific">Megasphaera micronuciformis F0359</name>
    <dbReference type="NCBI Taxonomy" id="706434"/>
    <lineage>
        <taxon>Bacteria</taxon>
        <taxon>Bacillati</taxon>
        <taxon>Bacillota</taxon>
        <taxon>Negativicutes</taxon>
        <taxon>Veillonellales</taxon>
        <taxon>Veillonellaceae</taxon>
        <taxon>Megasphaera</taxon>
    </lineage>
</organism>
<dbReference type="RefSeq" id="WP_006941773.1">
    <property type="nucleotide sequence ID" value="NZ_GL538207.1"/>
</dbReference>
<dbReference type="eggNOG" id="ENOG502ZP5Q">
    <property type="taxonomic scope" value="Bacteria"/>
</dbReference>
<dbReference type="STRING" id="706434.HMPREF9429_00781"/>
<dbReference type="Proteomes" id="UP000003195">
    <property type="component" value="Unassembled WGS sequence"/>
</dbReference>
<proteinExistence type="predicted"/>
<dbReference type="InterPro" id="IPR053745">
    <property type="entry name" value="Viral_Tail_Comp_sf"/>
</dbReference>
<evidence type="ECO:0000313" key="1">
    <source>
        <dbReference type="EMBL" id="EFQ04364.1"/>
    </source>
</evidence>
<evidence type="ECO:0000313" key="2">
    <source>
        <dbReference type="Proteomes" id="UP000003195"/>
    </source>
</evidence>
<dbReference type="OrthoDB" id="1634431at2"/>
<accession>E2ZBF4</accession>
<comment type="caution">
    <text evidence="1">The sequence shown here is derived from an EMBL/GenBank/DDBJ whole genome shotgun (WGS) entry which is preliminary data.</text>
</comment>
<protein>
    <submittedName>
        <fullName evidence="1">Uncharacterized protein</fullName>
    </submittedName>
</protein>
<reference evidence="1 2" key="1">
    <citation type="submission" date="2010-08" db="EMBL/GenBank/DDBJ databases">
        <authorList>
            <person name="Weinstock G."/>
            <person name="Sodergren E."/>
            <person name="Clifton S."/>
            <person name="Fulton L."/>
            <person name="Fulton B."/>
            <person name="Courtney L."/>
            <person name="Fronick C."/>
            <person name="Harrison M."/>
            <person name="Strong C."/>
            <person name="Farmer C."/>
            <person name="Delahaunty K."/>
            <person name="Markovic C."/>
            <person name="Hall O."/>
            <person name="Minx P."/>
            <person name="Tomlinson C."/>
            <person name="Mitreva M."/>
            <person name="Hou S."/>
            <person name="Chen J."/>
            <person name="Wollam A."/>
            <person name="Pepin K.H."/>
            <person name="Johnson M."/>
            <person name="Bhonagiri V."/>
            <person name="Zhang X."/>
            <person name="Suruliraj S."/>
            <person name="Warren W."/>
            <person name="Chinwalla A."/>
            <person name="Mardis E.R."/>
            <person name="Wilson R.K."/>
        </authorList>
    </citation>
    <scope>NUCLEOTIDE SEQUENCE [LARGE SCALE GENOMIC DNA]</scope>
    <source>
        <strain evidence="1 2">F0359</strain>
    </source>
</reference>
<keyword evidence="2" id="KW-1185">Reference proteome</keyword>
<dbReference type="AlphaFoldDB" id="E2ZBF4"/>